<sequence>MAENLEDSKAWAQKFETKMRIEKVGGNREGATLSCLRQLCFGEKKMRFSRGEVVFYRLKIRSKTLNVPEVNDDKLRELSRHFGSPPREQSYLGTFSVLSSEWDSDTRFGVAIL</sequence>
<accession>A0A5B7F2R1</accession>
<dbReference type="Proteomes" id="UP000324222">
    <property type="component" value="Unassembled WGS sequence"/>
</dbReference>
<keyword evidence="2" id="KW-1185">Reference proteome</keyword>
<protein>
    <submittedName>
        <fullName evidence="1">Uncharacterized protein</fullName>
    </submittedName>
</protein>
<proteinExistence type="predicted"/>
<name>A0A5B7F2R1_PORTR</name>
<dbReference type="EMBL" id="VSRR010004388">
    <property type="protein sequence ID" value="MPC39519.1"/>
    <property type="molecule type" value="Genomic_DNA"/>
</dbReference>
<dbReference type="AlphaFoldDB" id="A0A5B7F2R1"/>
<gene>
    <name evidence="1" type="ORF">E2C01_033056</name>
</gene>
<evidence type="ECO:0000313" key="2">
    <source>
        <dbReference type="Proteomes" id="UP000324222"/>
    </source>
</evidence>
<comment type="caution">
    <text evidence="1">The sequence shown here is derived from an EMBL/GenBank/DDBJ whole genome shotgun (WGS) entry which is preliminary data.</text>
</comment>
<organism evidence="1 2">
    <name type="scientific">Portunus trituberculatus</name>
    <name type="common">Swimming crab</name>
    <name type="synonym">Neptunus trituberculatus</name>
    <dbReference type="NCBI Taxonomy" id="210409"/>
    <lineage>
        <taxon>Eukaryota</taxon>
        <taxon>Metazoa</taxon>
        <taxon>Ecdysozoa</taxon>
        <taxon>Arthropoda</taxon>
        <taxon>Crustacea</taxon>
        <taxon>Multicrustacea</taxon>
        <taxon>Malacostraca</taxon>
        <taxon>Eumalacostraca</taxon>
        <taxon>Eucarida</taxon>
        <taxon>Decapoda</taxon>
        <taxon>Pleocyemata</taxon>
        <taxon>Brachyura</taxon>
        <taxon>Eubrachyura</taxon>
        <taxon>Portunoidea</taxon>
        <taxon>Portunidae</taxon>
        <taxon>Portuninae</taxon>
        <taxon>Portunus</taxon>
    </lineage>
</organism>
<evidence type="ECO:0000313" key="1">
    <source>
        <dbReference type="EMBL" id="MPC39519.1"/>
    </source>
</evidence>
<reference evidence="1 2" key="1">
    <citation type="submission" date="2019-05" db="EMBL/GenBank/DDBJ databases">
        <title>Another draft genome of Portunus trituberculatus and its Hox gene families provides insights of decapod evolution.</title>
        <authorList>
            <person name="Jeong J.-H."/>
            <person name="Song I."/>
            <person name="Kim S."/>
            <person name="Choi T."/>
            <person name="Kim D."/>
            <person name="Ryu S."/>
            <person name="Kim W."/>
        </authorList>
    </citation>
    <scope>NUCLEOTIDE SEQUENCE [LARGE SCALE GENOMIC DNA]</scope>
    <source>
        <tissue evidence="1">Muscle</tissue>
    </source>
</reference>